<sequence length="2493" mass="280573">MPIGSGLSVGVKQVAGVLIGLLILCQHAFAQTDSVAGRIVPPRNKEEVEATPILDLKLPSQIKSEFIFDPKTGNYLYVTTLNGKRIGTPIAYTPEEYLAYLKRNENITYFHNKEREEASEEGKKRFNPFDFGFELGPAERLFGPGGVRVRTQGSAELLFGVKTSATNNPSLPAHARKHTYFDFDEKIQANMQASVGSKLNFNLNYNTETTFDFDARKLKLAYEGEEDDIVKLVEAGSVSLHPQNSLIQGGASLFGIHTKLQFGKLDVSLVVSQQEAETKRVSSQGGVQTTPFEFSANKYDEGRHFFLSKWFYDHYDEALKTLPYISSGVVINRVEVWVTNKRGRFDDARNIVAFSDLAEPGNTYNSRWSGNGGMPANDANLLYQTMLGLPDLRYIEQVTPILSSMLQGGVEYEKLESARLLTTSEYTLNTTLGYISLNTKLADDEVLAVAFEYTYRGQVYQVGEFSTDRSDDGNGNLFVKLIKGTRMTPSSPYWRLMMRNVYALGANVQGLTSERFKLNVLYRSDTTGIAIPYITESNIKGQLLVKALDMDRLDSRNEPHPDGVFDYVEGYTVNSSRGWIYFSTVEPFGKTLAEKIGDPAIAQKYVYREIYDTTAVAAAQVAEKDKFILKGEYKASQSGQISLGAMGVTPGSVRVTAGGALLTENVDYTVNYAMGTVTIINESILSSGTRVEVSLENKGFLNLQRKTMLGADFNYHFTKDFTLGATAMYLSEMPLTTKTAVGDESMRNFLWGANLSYRTKSQSLTNLLDKIPFLNLTAPSEISVNAEFAHLIPGHYEGRYAKGYSYIDDFETSQGQIDLKNPYAWTLASTPFQDTPSPLFPEASLTNDVRYGAHRAQLAWFYIDPILNRSRSSMLPSYIRNNPDYLSNHYSREVSMLELYPYKDYNQAQLSYLQTLNLSYYPSERGPYNLNHEDMLPDGTLAHPERNWGGIMRKVDQSNFEAANIEYIEFWLMDPFIYNRESAGGGDLYINLGEISEDILKDGLKFFENGMPLNDDPQATRSTVWGKVPIRQAAGYAFDNSPGSREKQDVGLNGLNDEEEANWPAYITYLNGVRSKLSAETAEAWKNDPLSPFNDPAGDNFKHYRNRDWDELRAPILDRYHYYNGVQGNSAEADNAADAYSVASRVMPDVEDINQDNTLSENESYFQYRIELKPDRLAVGQNYITDVRSTNVTLANGKREEIKWYQFKIPIAQYEASIGGIADFKNIRFMRLYLTGFKEVTYLRFGSFKLVRGEWKTYTRALHDLNVAPISDGSLEVSTVNIEENGDRQPINYVLPPTVTRSLDPVQTQATQQNEQALSLKIRNLSPADSRAVYRNTALDLRRYKRIELFVHGEALLDDDTRLSNGDLSVFIRVGSDYVNNYYEYAVPLSLTPYGVYSSDVAQDRAAVWPKSNKMEFPLSLFTDLKIARNAAAASGSAMADFYHRFSRPDEENPANSVTVVGNPSLSNVKTIMIGVRNASGRVKSAEVWVNELRLSDYQEHGGWAANADVQVQLSDWGSFSARGIMQTAGFGALDQTLSQRRLEDMRQVNLSTRLELGRFFPEKASVSIPFYYAYNDERITPQYNPLDEDLILKDALKAAPTKQQRDSLLSHSVTETRSHSVSLSNMRVGIKSKTPMPYDPANFIFSYAYNQTDHNTPDLVYDRRRDWQFSAIYDYQPVVPPLKPFGWVKSNNPQLKSLKEYRINWLPSKISLASSIIRNYNEQQVRNFIPGIGDAEPLPATFIRDFVWTRALTLNWNVTDDIQFSFQSGTNARIEEPNVQVNRHLNPDAWAIWRDSVRQSIRELGLPMKYDQQATLNWKLPISLIPYMSWVTANVNYTGTYNWDRGAMLPEGFTMGNIIRNELRLEGSTSLNFSALYKLIPYLSEVEKRISAVGNTLQSTTRNRNRRDPSGQADRNDRKAVTPKRPRRFEQTVTLSPDSATIVRHGLNSKKIHVMATDTLGKRFTLKYKVKDAQTIQITNRDSAVVKLSVADVTKRTADGRATAVFTDYLVYSLMLVKDLQISYRRNQGFNIPGFLPDVRAAGGQASQDGILSPGLDFAFGFVDHNWVEKAAERNWLTYREDNVTPSAYTQGEDLSIRLTLEPVKDLRITLSALRNDTRREETQYMFAGMPRTFGGSFSMSTIGLKSFFFNAKGENGYASPNFDNLRAYREIVRNRVMDAYHQAGAEDIPMIGENRADVLIPAFLAAYTATDPEHVALSPFPSLGALLPNWTINYTGLSKLPGINKLFRNFSLSHNYSAVYSVGGYNSFLGWMPLDGDNADLGFVRRVDANDPNASGDLEWMPAMAYDIPSVTFQEGFNPLLGVEITLINGITTSLRWNRRRAMTLNLTAVQVMENTANEITASLSYKVDDIAKLLGIKKRRRPARSTGNTAKGSEAKTQQLFTSGGAMTLRLDYSYNRSSMLIRKIQDNFTQATNGNVAQSLKVSADYALSRMLTLRAFFDWNINRPLVSSASFPTRNTNFGISLRINLTQ</sequence>
<evidence type="ECO:0000313" key="3">
    <source>
        <dbReference type="EMBL" id="GAB1251096.1"/>
    </source>
</evidence>
<protein>
    <submittedName>
        <fullName evidence="3">Cell surface protein SprA</fullName>
    </submittedName>
</protein>
<dbReference type="Pfam" id="PF14349">
    <property type="entry name" value="SprA_N"/>
    <property type="match status" value="2"/>
</dbReference>
<feature type="domain" description="Gliding motility protein SprA N-terminal" evidence="2">
    <location>
        <begin position="1068"/>
        <end position="1597"/>
    </location>
</feature>
<evidence type="ECO:0000313" key="4">
    <source>
        <dbReference type="Proteomes" id="UP001628220"/>
    </source>
</evidence>
<dbReference type="RefSeq" id="WP_411914910.1">
    <property type="nucleotide sequence ID" value="NZ_BAAFSF010000001.1"/>
</dbReference>
<reference evidence="3 4" key="1">
    <citation type="journal article" date="2025" name="Int. J. Syst. Evol. Microbiol.">
        <title>Desulfovibrio falkowii sp. nov., Porphyromonas miyakawae sp. nov., Mediterraneibacter flintii sp. nov. and Owariibacterium komagatae gen. nov., sp. nov., isolated from human faeces.</title>
        <authorList>
            <person name="Hamaguchi T."/>
            <person name="Ohara M."/>
            <person name="Hisatomi A."/>
            <person name="Sekiguchi K."/>
            <person name="Takeda J.I."/>
            <person name="Ueyama J."/>
            <person name="Ito M."/>
            <person name="Nishiwaki H."/>
            <person name="Ogi T."/>
            <person name="Hirayama M."/>
            <person name="Ohkuma M."/>
            <person name="Sakamoto M."/>
            <person name="Ohno K."/>
        </authorList>
    </citation>
    <scope>NUCLEOTIDE SEQUENCE [LARGE SCALE GENOMIC DNA]</scope>
    <source>
        <strain evidence="3 4">13CB11C</strain>
    </source>
</reference>
<dbReference type="InterPro" id="IPR026377">
    <property type="entry name" value="Cell_surface_SprA"/>
</dbReference>
<dbReference type="Proteomes" id="UP001628220">
    <property type="component" value="Unassembled WGS sequence"/>
</dbReference>
<accession>A0ABQ0E085</accession>
<keyword evidence="4" id="KW-1185">Reference proteome</keyword>
<feature type="compositionally biased region" description="Basic and acidic residues" evidence="1">
    <location>
        <begin position="1907"/>
        <end position="1921"/>
    </location>
</feature>
<organism evidence="3 4">
    <name type="scientific">Porphyromonas miyakawae</name>
    <dbReference type="NCBI Taxonomy" id="3137470"/>
    <lineage>
        <taxon>Bacteria</taxon>
        <taxon>Pseudomonadati</taxon>
        <taxon>Bacteroidota</taxon>
        <taxon>Bacteroidia</taxon>
        <taxon>Bacteroidales</taxon>
        <taxon>Porphyromonadaceae</taxon>
        <taxon>Porphyromonas</taxon>
    </lineage>
</organism>
<evidence type="ECO:0000256" key="1">
    <source>
        <dbReference type="SAM" id="MobiDB-lite"/>
    </source>
</evidence>
<gene>
    <name evidence="3" type="primary">sprA</name>
    <name evidence="3" type="ORF">Tsumi_02000</name>
</gene>
<feature type="domain" description="Gliding motility protein SprA N-terminal" evidence="2">
    <location>
        <begin position="59"/>
        <end position="346"/>
    </location>
</feature>
<dbReference type="NCBIfam" id="TIGR04189">
    <property type="entry name" value="surface_SprA"/>
    <property type="match status" value="1"/>
</dbReference>
<proteinExistence type="predicted"/>
<dbReference type="EMBL" id="BAAFSF010000001">
    <property type="protein sequence ID" value="GAB1251096.1"/>
    <property type="molecule type" value="Genomic_DNA"/>
</dbReference>
<evidence type="ECO:0000259" key="2">
    <source>
        <dbReference type="Pfam" id="PF14349"/>
    </source>
</evidence>
<feature type="region of interest" description="Disordered" evidence="1">
    <location>
        <begin position="1897"/>
        <end position="1926"/>
    </location>
</feature>
<name>A0ABQ0E085_9PORP</name>
<comment type="caution">
    <text evidence="3">The sequence shown here is derived from an EMBL/GenBank/DDBJ whole genome shotgun (WGS) entry which is preliminary data.</text>
</comment>
<dbReference type="InterPro" id="IPR025684">
    <property type="entry name" value="SprA_N_dom"/>
</dbReference>